<accession>A0A6A6RBU0</accession>
<dbReference type="AlphaFoldDB" id="A0A6A6RBU0"/>
<protein>
    <submittedName>
        <fullName evidence="1">Uncharacterized protein</fullName>
    </submittedName>
</protein>
<sequence length="100" mass="10859">MPATGHCISPLIPTVICHVPSFFFTFPSLCHSGVLPSLSVSQYHYQLSSQNSHILRLVSPGGGGLGFIGYAATPGHRHRRGNETLIHTWRSRSTSNSVCE</sequence>
<dbReference type="EMBL" id="MU004181">
    <property type="protein sequence ID" value="KAF2502255.1"/>
    <property type="molecule type" value="Genomic_DNA"/>
</dbReference>
<organism evidence="1 2">
    <name type="scientific">Lophium mytilinum</name>
    <dbReference type="NCBI Taxonomy" id="390894"/>
    <lineage>
        <taxon>Eukaryota</taxon>
        <taxon>Fungi</taxon>
        <taxon>Dikarya</taxon>
        <taxon>Ascomycota</taxon>
        <taxon>Pezizomycotina</taxon>
        <taxon>Dothideomycetes</taxon>
        <taxon>Pleosporomycetidae</taxon>
        <taxon>Mytilinidiales</taxon>
        <taxon>Mytilinidiaceae</taxon>
        <taxon>Lophium</taxon>
    </lineage>
</organism>
<dbReference type="Proteomes" id="UP000799750">
    <property type="component" value="Unassembled WGS sequence"/>
</dbReference>
<evidence type="ECO:0000313" key="2">
    <source>
        <dbReference type="Proteomes" id="UP000799750"/>
    </source>
</evidence>
<gene>
    <name evidence="1" type="ORF">BU16DRAFT_3398</name>
</gene>
<name>A0A6A6RBU0_9PEZI</name>
<proteinExistence type="predicted"/>
<keyword evidence="2" id="KW-1185">Reference proteome</keyword>
<reference evidence="1" key="1">
    <citation type="journal article" date="2020" name="Stud. Mycol.">
        <title>101 Dothideomycetes genomes: a test case for predicting lifestyles and emergence of pathogens.</title>
        <authorList>
            <person name="Haridas S."/>
            <person name="Albert R."/>
            <person name="Binder M."/>
            <person name="Bloem J."/>
            <person name="Labutti K."/>
            <person name="Salamov A."/>
            <person name="Andreopoulos B."/>
            <person name="Baker S."/>
            <person name="Barry K."/>
            <person name="Bills G."/>
            <person name="Bluhm B."/>
            <person name="Cannon C."/>
            <person name="Castanera R."/>
            <person name="Culley D."/>
            <person name="Daum C."/>
            <person name="Ezra D."/>
            <person name="Gonzalez J."/>
            <person name="Henrissat B."/>
            <person name="Kuo A."/>
            <person name="Liang C."/>
            <person name="Lipzen A."/>
            <person name="Lutzoni F."/>
            <person name="Magnuson J."/>
            <person name="Mondo S."/>
            <person name="Nolan M."/>
            <person name="Ohm R."/>
            <person name="Pangilinan J."/>
            <person name="Park H.-J."/>
            <person name="Ramirez L."/>
            <person name="Alfaro M."/>
            <person name="Sun H."/>
            <person name="Tritt A."/>
            <person name="Yoshinaga Y."/>
            <person name="Zwiers L.-H."/>
            <person name="Turgeon B."/>
            <person name="Goodwin S."/>
            <person name="Spatafora J."/>
            <person name="Crous P."/>
            <person name="Grigoriev I."/>
        </authorList>
    </citation>
    <scope>NUCLEOTIDE SEQUENCE</scope>
    <source>
        <strain evidence="1">CBS 269.34</strain>
    </source>
</reference>
<evidence type="ECO:0000313" key="1">
    <source>
        <dbReference type="EMBL" id="KAF2502255.1"/>
    </source>
</evidence>